<dbReference type="AlphaFoldDB" id="A0A444YTD8"/>
<organism evidence="5 6">
    <name type="scientific">Arachis hypogaea</name>
    <name type="common">Peanut</name>
    <dbReference type="NCBI Taxonomy" id="3818"/>
    <lineage>
        <taxon>Eukaryota</taxon>
        <taxon>Viridiplantae</taxon>
        <taxon>Streptophyta</taxon>
        <taxon>Embryophyta</taxon>
        <taxon>Tracheophyta</taxon>
        <taxon>Spermatophyta</taxon>
        <taxon>Magnoliopsida</taxon>
        <taxon>eudicotyledons</taxon>
        <taxon>Gunneridae</taxon>
        <taxon>Pentapetalae</taxon>
        <taxon>rosids</taxon>
        <taxon>fabids</taxon>
        <taxon>Fabales</taxon>
        <taxon>Fabaceae</taxon>
        <taxon>Papilionoideae</taxon>
        <taxon>50 kb inversion clade</taxon>
        <taxon>dalbergioids sensu lato</taxon>
        <taxon>Dalbergieae</taxon>
        <taxon>Pterocarpus clade</taxon>
        <taxon>Arachis</taxon>
    </lineage>
</organism>
<evidence type="ECO:0000259" key="4">
    <source>
        <dbReference type="SMART" id="SM00829"/>
    </source>
</evidence>
<comment type="caution">
    <text evidence="5">The sequence shown here is derived from an EMBL/GenBank/DDBJ whole genome shotgun (WGS) entry which is preliminary data.</text>
</comment>
<dbReference type="PANTHER" id="PTHR44573">
    <property type="entry name" value="NADPH-DEPENDENT ALKENAL/ONE OXIDOREDUCTASE, CHLOROPLASTIC"/>
    <property type="match status" value="1"/>
</dbReference>
<dbReference type="GO" id="GO:0016628">
    <property type="term" value="F:oxidoreductase activity, acting on the CH-CH group of donors, NAD or NADP as acceptor"/>
    <property type="evidence" value="ECO:0007669"/>
    <property type="project" value="InterPro"/>
</dbReference>
<proteinExistence type="inferred from homology"/>
<protein>
    <recommendedName>
        <fullName evidence="4">Enoyl reductase (ER) domain-containing protein</fullName>
    </recommendedName>
</protein>
<dbReference type="PANTHER" id="PTHR44573:SF3">
    <property type="entry name" value="CYTOSOLIC ALKENAL_ONE OXIDOREDUCTASE"/>
    <property type="match status" value="1"/>
</dbReference>
<dbReference type="Pfam" id="PF08240">
    <property type="entry name" value="ADH_N"/>
    <property type="match status" value="1"/>
</dbReference>
<dbReference type="PROSITE" id="PS01162">
    <property type="entry name" value="QOR_ZETA_CRYSTAL"/>
    <property type="match status" value="1"/>
</dbReference>
<dbReference type="Gramene" id="arahy.Tifrunner.gnm2.ann2.Ah16g436600.1">
    <property type="protein sequence ID" value="arahy.Tifrunner.gnm2.ann2.Ah16g436600.1-CDS"/>
    <property type="gene ID" value="arahy.Tifrunner.gnm2.ann2.Ah16g436600"/>
</dbReference>
<dbReference type="InterPro" id="IPR013154">
    <property type="entry name" value="ADH-like_N"/>
</dbReference>
<dbReference type="InterPro" id="IPR011032">
    <property type="entry name" value="GroES-like_sf"/>
</dbReference>
<dbReference type="CDD" id="cd05289">
    <property type="entry name" value="MDR_like_2"/>
    <property type="match status" value="1"/>
</dbReference>
<dbReference type="Pfam" id="PF13602">
    <property type="entry name" value="ADH_zinc_N_2"/>
    <property type="match status" value="1"/>
</dbReference>
<dbReference type="SUPFAM" id="SSF50129">
    <property type="entry name" value="GroES-like"/>
    <property type="match status" value="1"/>
</dbReference>
<reference evidence="5 6" key="1">
    <citation type="submission" date="2019-01" db="EMBL/GenBank/DDBJ databases">
        <title>Sequencing of cultivated peanut Arachis hypogaea provides insights into genome evolution and oil improvement.</title>
        <authorList>
            <person name="Chen X."/>
        </authorList>
    </citation>
    <scope>NUCLEOTIDE SEQUENCE [LARGE SCALE GENOMIC DNA]</scope>
    <source>
        <strain evidence="6">cv. Fuhuasheng</strain>
        <tissue evidence="5">Leaves</tissue>
    </source>
</reference>
<dbReference type="STRING" id="3818.A0A444YTD8"/>
<evidence type="ECO:0000256" key="1">
    <source>
        <dbReference type="ARBA" id="ARBA00010371"/>
    </source>
</evidence>
<dbReference type="Gene3D" id="3.90.180.10">
    <property type="entry name" value="Medium-chain alcohol dehydrogenases, catalytic domain"/>
    <property type="match status" value="1"/>
</dbReference>
<dbReference type="InterPro" id="IPR044626">
    <property type="entry name" value="AOR-like"/>
</dbReference>
<accession>A0A444YTD8</accession>
<feature type="domain" description="Enoyl reductase (ER)" evidence="4">
    <location>
        <begin position="28"/>
        <end position="321"/>
    </location>
</feature>
<dbReference type="Proteomes" id="UP000289738">
    <property type="component" value="Chromosome B06"/>
</dbReference>
<evidence type="ECO:0000256" key="2">
    <source>
        <dbReference type="ARBA" id="ARBA00023002"/>
    </source>
</evidence>
<dbReference type="GO" id="GO:0008270">
    <property type="term" value="F:zinc ion binding"/>
    <property type="evidence" value="ECO:0007669"/>
    <property type="project" value="InterPro"/>
</dbReference>
<dbReference type="SUPFAM" id="SSF51735">
    <property type="entry name" value="NAD(P)-binding Rossmann-fold domains"/>
    <property type="match status" value="1"/>
</dbReference>
<dbReference type="EMBL" id="SDMP01000016">
    <property type="protein sequence ID" value="RYR05175.1"/>
    <property type="molecule type" value="Genomic_DNA"/>
</dbReference>
<dbReference type="InterPro" id="IPR036291">
    <property type="entry name" value="NAD(P)-bd_dom_sf"/>
</dbReference>
<dbReference type="SMART" id="SM00829">
    <property type="entry name" value="PKS_ER"/>
    <property type="match status" value="1"/>
</dbReference>
<dbReference type="SMR" id="A0A444YTD8"/>
<dbReference type="OrthoDB" id="48317at2759"/>
<dbReference type="InterPro" id="IPR020843">
    <property type="entry name" value="ER"/>
</dbReference>
<evidence type="ECO:0000256" key="3">
    <source>
        <dbReference type="ARBA" id="ARBA00023027"/>
    </source>
</evidence>
<gene>
    <name evidence="5" type="ORF">Ahy_B06g085050</name>
</gene>
<evidence type="ECO:0000313" key="5">
    <source>
        <dbReference type="EMBL" id="RYR05175.1"/>
    </source>
</evidence>
<keyword evidence="3" id="KW-0520">NAD</keyword>
<dbReference type="InterPro" id="IPR002364">
    <property type="entry name" value="Quin_OxRdtase/zeta-crystal_CS"/>
</dbReference>
<keyword evidence="6" id="KW-1185">Reference proteome</keyword>
<name>A0A444YTD8_ARAHY</name>
<keyword evidence="2" id="KW-0560">Oxidoreductase</keyword>
<sequence length="325" mass="34508">MATASTTPSSVPAMPSHMKAWAYTEHGKTTTVLKLNPNFPVPEPKSNQVLIKVVAAAINPIDYVKIEGRMVYEDAEQVPFPIVPGYDVAGVVVKVGSGVKKFKEGDEVYGMVEAKDVGSLAEYTTAQENGLDHKPPNLGFAEAAAIPLAIQTAYGALHKVGLSAGQSILVLGASGGVGSFVVQVAKHVFGASVVAATASTGKLELLKKLGVDMLIDYTKQNFEDLPEKFDVVYDAVGQSERASKAMKEGGKIVTIVPPGVSPAMVFILIPDDGTMLQKLRPYLESGKVVPVLDPKTPFPFSHTVEALSYLQTRRATGKVVIHPIP</sequence>
<evidence type="ECO:0000313" key="6">
    <source>
        <dbReference type="Proteomes" id="UP000289738"/>
    </source>
</evidence>
<comment type="similarity">
    <text evidence="1">Belongs to the zinc-containing alcohol dehydrogenase family. Quinone oxidoreductase subfamily.</text>
</comment>
<dbReference type="Gene3D" id="3.40.50.720">
    <property type="entry name" value="NAD(P)-binding Rossmann-like Domain"/>
    <property type="match status" value="1"/>
</dbReference>